<dbReference type="EMBL" id="LAZR01004432">
    <property type="protein sequence ID" value="KKN08631.1"/>
    <property type="molecule type" value="Genomic_DNA"/>
</dbReference>
<name>A0A0F9Q5V3_9ZZZZ</name>
<gene>
    <name evidence="1" type="ORF">LCGC14_1054720</name>
</gene>
<sequence>MVKIPTPKLYTCEKVGCGHQWLQRFKVFLDKDNKKIVRIDSSQDPKNCTLCKSPTWDIPRE</sequence>
<comment type="caution">
    <text evidence="1">The sequence shown here is derived from an EMBL/GenBank/DDBJ whole genome shotgun (WGS) entry which is preliminary data.</text>
</comment>
<accession>A0A0F9Q5V3</accession>
<dbReference type="AlphaFoldDB" id="A0A0F9Q5V3"/>
<reference evidence="1" key="1">
    <citation type="journal article" date="2015" name="Nature">
        <title>Complex archaea that bridge the gap between prokaryotes and eukaryotes.</title>
        <authorList>
            <person name="Spang A."/>
            <person name="Saw J.H."/>
            <person name="Jorgensen S.L."/>
            <person name="Zaremba-Niedzwiedzka K."/>
            <person name="Martijn J."/>
            <person name="Lind A.E."/>
            <person name="van Eijk R."/>
            <person name="Schleper C."/>
            <person name="Guy L."/>
            <person name="Ettema T.J."/>
        </authorList>
    </citation>
    <scope>NUCLEOTIDE SEQUENCE</scope>
</reference>
<evidence type="ECO:0000313" key="1">
    <source>
        <dbReference type="EMBL" id="KKN08631.1"/>
    </source>
</evidence>
<organism evidence="1">
    <name type="scientific">marine sediment metagenome</name>
    <dbReference type="NCBI Taxonomy" id="412755"/>
    <lineage>
        <taxon>unclassified sequences</taxon>
        <taxon>metagenomes</taxon>
        <taxon>ecological metagenomes</taxon>
    </lineage>
</organism>
<protein>
    <submittedName>
        <fullName evidence="1">Uncharacterized protein</fullName>
    </submittedName>
</protein>
<proteinExistence type="predicted"/>